<sequence>MNKCLLSKWIFKIERGDGNICCNLLRKKYLGTKRLHGNQDCCERGLRYVIVNGKKVRFWHDVWIGECPLRQTHLYQINNQQEGCVHEVLGSGEVELTFRRNFGEREILEWEALLDMVGDTLLTQESDAVKWIFEKLGVFSTTSLYKEVTFPGMTNKWMLLVWEAKLLMASLQR</sequence>
<organism evidence="1 2">
    <name type="scientific">Panicum virgatum</name>
    <name type="common">Blackwell switchgrass</name>
    <dbReference type="NCBI Taxonomy" id="38727"/>
    <lineage>
        <taxon>Eukaryota</taxon>
        <taxon>Viridiplantae</taxon>
        <taxon>Streptophyta</taxon>
        <taxon>Embryophyta</taxon>
        <taxon>Tracheophyta</taxon>
        <taxon>Spermatophyta</taxon>
        <taxon>Magnoliopsida</taxon>
        <taxon>Liliopsida</taxon>
        <taxon>Poales</taxon>
        <taxon>Poaceae</taxon>
        <taxon>PACMAD clade</taxon>
        <taxon>Panicoideae</taxon>
        <taxon>Panicodae</taxon>
        <taxon>Paniceae</taxon>
        <taxon>Panicinae</taxon>
        <taxon>Panicum</taxon>
        <taxon>Panicum sect. Hiantes</taxon>
    </lineage>
</organism>
<keyword evidence="2" id="KW-1185">Reference proteome</keyword>
<protein>
    <submittedName>
        <fullName evidence="1">Uncharacterized protein</fullName>
    </submittedName>
</protein>
<dbReference type="PANTHER" id="PTHR36617">
    <property type="entry name" value="PROTEIN, PUTATIVE-RELATED"/>
    <property type="match status" value="1"/>
</dbReference>
<reference evidence="1" key="1">
    <citation type="submission" date="2020-05" db="EMBL/GenBank/DDBJ databases">
        <title>WGS assembly of Panicum virgatum.</title>
        <authorList>
            <person name="Lovell J.T."/>
            <person name="Jenkins J."/>
            <person name="Shu S."/>
            <person name="Juenger T.E."/>
            <person name="Schmutz J."/>
        </authorList>
    </citation>
    <scope>NUCLEOTIDE SEQUENCE</scope>
    <source>
        <strain evidence="1">AP13</strain>
    </source>
</reference>
<dbReference type="PANTHER" id="PTHR36617:SF15">
    <property type="entry name" value="REVERSE TRANSCRIPTASE ZINC-BINDING DOMAIN-CONTAINING PROTEIN"/>
    <property type="match status" value="1"/>
</dbReference>
<dbReference type="AlphaFoldDB" id="A0A8T0TEA2"/>
<dbReference type="Proteomes" id="UP000823388">
    <property type="component" value="Chromosome 4N"/>
</dbReference>
<evidence type="ECO:0000313" key="1">
    <source>
        <dbReference type="EMBL" id="KAG2606896.1"/>
    </source>
</evidence>
<proteinExistence type="predicted"/>
<evidence type="ECO:0000313" key="2">
    <source>
        <dbReference type="Proteomes" id="UP000823388"/>
    </source>
</evidence>
<accession>A0A8T0TEA2</accession>
<gene>
    <name evidence="1" type="ORF">PVAP13_4NG209522</name>
</gene>
<name>A0A8T0TEA2_PANVG</name>
<comment type="caution">
    <text evidence="1">The sequence shown here is derived from an EMBL/GenBank/DDBJ whole genome shotgun (WGS) entry which is preliminary data.</text>
</comment>
<dbReference type="EMBL" id="CM029044">
    <property type="protein sequence ID" value="KAG2606896.1"/>
    <property type="molecule type" value="Genomic_DNA"/>
</dbReference>